<keyword evidence="4" id="KW-0663">Pyridoxal phosphate</keyword>
<dbReference type="InterPro" id="IPR005814">
    <property type="entry name" value="Aminotrans_3"/>
</dbReference>
<evidence type="ECO:0008006" key="6">
    <source>
        <dbReference type="Google" id="ProtNLM"/>
    </source>
</evidence>
<dbReference type="Gene3D" id="3.40.640.10">
    <property type="entry name" value="Type I PLP-dependent aspartate aminotransferase-like (Major domain)"/>
    <property type="match status" value="1"/>
</dbReference>
<evidence type="ECO:0000256" key="1">
    <source>
        <dbReference type="ARBA" id="ARBA00001933"/>
    </source>
</evidence>
<dbReference type="InterPro" id="IPR015421">
    <property type="entry name" value="PyrdxlP-dep_Trfase_major"/>
</dbReference>
<name>A0A382V6R4_9ZZZZ</name>
<dbReference type="GO" id="GO:0030170">
    <property type="term" value="F:pyridoxal phosphate binding"/>
    <property type="evidence" value="ECO:0007669"/>
    <property type="project" value="InterPro"/>
</dbReference>
<feature type="non-terminal residue" evidence="5">
    <location>
        <position position="182"/>
    </location>
</feature>
<gene>
    <name evidence="5" type="ORF">METZ01_LOCUS394445</name>
</gene>
<dbReference type="EMBL" id="UINC01149242">
    <property type="protein sequence ID" value="SVD41591.1"/>
    <property type="molecule type" value="Genomic_DNA"/>
</dbReference>
<proteinExistence type="predicted"/>
<organism evidence="5">
    <name type="scientific">marine metagenome</name>
    <dbReference type="NCBI Taxonomy" id="408172"/>
    <lineage>
        <taxon>unclassified sequences</taxon>
        <taxon>metagenomes</taxon>
        <taxon>ecological metagenomes</taxon>
    </lineage>
</organism>
<evidence type="ECO:0000313" key="5">
    <source>
        <dbReference type="EMBL" id="SVD41591.1"/>
    </source>
</evidence>
<accession>A0A382V6R4</accession>
<dbReference type="GO" id="GO:0008483">
    <property type="term" value="F:transaminase activity"/>
    <property type="evidence" value="ECO:0007669"/>
    <property type="project" value="UniProtKB-KW"/>
</dbReference>
<dbReference type="PANTHER" id="PTHR11986:SF79">
    <property type="entry name" value="ACETYLORNITHINE AMINOTRANSFERASE, MITOCHONDRIAL"/>
    <property type="match status" value="1"/>
</dbReference>
<reference evidence="5" key="1">
    <citation type="submission" date="2018-05" db="EMBL/GenBank/DDBJ databases">
        <authorList>
            <person name="Lanie J.A."/>
            <person name="Ng W.-L."/>
            <person name="Kazmierczak K.M."/>
            <person name="Andrzejewski T.M."/>
            <person name="Davidsen T.M."/>
            <person name="Wayne K.J."/>
            <person name="Tettelin H."/>
            <person name="Glass J.I."/>
            <person name="Rusch D."/>
            <person name="Podicherti R."/>
            <person name="Tsui H.-C.T."/>
            <person name="Winkler M.E."/>
        </authorList>
    </citation>
    <scope>NUCLEOTIDE SEQUENCE</scope>
</reference>
<dbReference type="AlphaFoldDB" id="A0A382V6R4"/>
<dbReference type="Gene3D" id="3.90.1150.10">
    <property type="entry name" value="Aspartate Aminotransferase, domain 1"/>
    <property type="match status" value="1"/>
</dbReference>
<dbReference type="GO" id="GO:0042802">
    <property type="term" value="F:identical protein binding"/>
    <property type="evidence" value="ECO:0007669"/>
    <property type="project" value="TreeGrafter"/>
</dbReference>
<dbReference type="Pfam" id="PF00202">
    <property type="entry name" value="Aminotran_3"/>
    <property type="match status" value="1"/>
</dbReference>
<keyword evidence="2" id="KW-0032">Aminotransferase</keyword>
<protein>
    <recommendedName>
        <fullName evidence="6">Aminotransferase class III-fold pyridoxal phosphate-dependent enzyme</fullName>
    </recommendedName>
</protein>
<dbReference type="InterPro" id="IPR015424">
    <property type="entry name" value="PyrdxlP-dep_Trfase"/>
</dbReference>
<comment type="cofactor">
    <cofactor evidence="1">
        <name>pyridoxal 5'-phosphate</name>
        <dbReference type="ChEBI" id="CHEBI:597326"/>
    </cofactor>
</comment>
<dbReference type="InterPro" id="IPR050103">
    <property type="entry name" value="Class-III_PLP-dep_AT"/>
</dbReference>
<evidence type="ECO:0000256" key="2">
    <source>
        <dbReference type="ARBA" id="ARBA00022576"/>
    </source>
</evidence>
<evidence type="ECO:0000256" key="3">
    <source>
        <dbReference type="ARBA" id="ARBA00022679"/>
    </source>
</evidence>
<sequence>MILLDDISKISMKEILNLYRKYVGAGYTKMLSSLSFGRDIFVKAEGMYVYTSTNKKILDFTGGSGVLNHGHNHPDILKARIDYQNRKNMEVHKIVFSPYTAVLSHNVAELLPADLNKCFFPNSGAEAVEGALKLAYRYHKGKRDYVMHSDIAFHGKLIASGSLATSYPDNEGFQKIPYTQSF</sequence>
<dbReference type="PANTHER" id="PTHR11986">
    <property type="entry name" value="AMINOTRANSFERASE CLASS III"/>
    <property type="match status" value="1"/>
</dbReference>
<evidence type="ECO:0000256" key="4">
    <source>
        <dbReference type="ARBA" id="ARBA00022898"/>
    </source>
</evidence>
<dbReference type="SUPFAM" id="SSF53383">
    <property type="entry name" value="PLP-dependent transferases"/>
    <property type="match status" value="1"/>
</dbReference>
<dbReference type="InterPro" id="IPR015422">
    <property type="entry name" value="PyrdxlP-dep_Trfase_small"/>
</dbReference>
<keyword evidence="3" id="KW-0808">Transferase</keyword>